<organism evidence="2 3">
    <name type="scientific">Candidatus Roizmanbacteria bacterium CG_4_9_14_0_2_um_filter_39_13</name>
    <dbReference type="NCBI Taxonomy" id="1974839"/>
    <lineage>
        <taxon>Bacteria</taxon>
        <taxon>Candidatus Roizmaniibacteriota</taxon>
    </lineage>
</organism>
<feature type="transmembrane region" description="Helical" evidence="1">
    <location>
        <begin position="101"/>
        <end position="123"/>
    </location>
</feature>
<comment type="caution">
    <text evidence="2">The sequence shown here is derived from an EMBL/GenBank/DDBJ whole genome shotgun (WGS) entry which is preliminary data.</text>
</comment>
<keyword evidence="1" id="KW-0472">Membrane</keyword>
<keyword evidence="1" id="KW-0812">Transmembrane</keyword>
<evidence type="ECO:0000256" key="1">
    <source>
        <dbReference type="SAM" id="Phobius"/>
    </source>
</evidence>
<sequence>MLVAVIVFYNPFETMSSGSILIFSPFALMHAMIEEPDLVYLKDMVNARYFLYENGGFSMKLIAIELFSLLLFLIFNFGARIIGFMYLLYKLYKFQAKKYHIYVLLIIIFSTSLSVFFIQKGVWWNTVQFFYYAIFLSNIFAAEVIFILFKKKKLLNIFVGILLLISLLPVNYDYLMSTLSSNSAYISTQEIEALEYLKKQQDGIVFSSFHFANDNSKNGFDDTAYIPAFSRKLVYLDNITQLKLLSLSYEDRLARIGLNDCTVFQEVDYVYFKKIHSDQYLRACELVLKKSFTQSFENEVVRIYSKIK</sequence>
<evidence type="ECO:0000313" key="2">
    <source>
        <dbReference type="EMBL" id="PJC34210.1"/>
    </source>
</evidence>
<name>A0A2M8F4N4_9BACT</name>
<feature type="transmembrane region" description="Helical" evidence="1">
    <location>
        <begin position="129"/>
        <end position="149"/>
    </location>
</feature>
<gene>
    <name evidence="2" type="ORF">CO051_00230</name>
</gene>
<reference evidence="3" key="1">
    <citation type="submission" date="2017-09" db="EMBL/GenBank/DDBJ databases">
        <title>Depth-based differentiation of microbial function through sediment-hosted aquifers and enrichment of novel symbionts in the deep terrestrial subsurface.</title>
        <authorList>
            <person name="Probst A.J."/>
            <person name="Ladd B."/>
            <person name="Jarett J.K."/>
            <person name="Geller-Mcgrath D.E."/>
            <person name="Sieber C.M.K."/>
            <person name="Emerson J.B."/>
            <person name="Anantharaman K."/>
            <person name="Thomas B.C."/>
            <person name="Malmstrom R."/>
            <person name="Stieglmeier M."/>
            <person name="Klingl A."/>
            <person name="Woyke T."/>
            <person name="Ryan C.M."/>
            <person name="Banfield J.F."/>
        </authorList>
    </citation>
    <scope>NUCLEOTIDE SEQUENCE [LARGE SCALE GENOMIC DNA]</scope>
</reference>
<evidence type="ECO:0000313" key="3">
    <source>
        <dbReference type="Proteomes" id="UP000231383"/>
    </source>
</evidence>
<feature type="transmembrane region" description="Helical" evidence="1">
    <location>
        <begin position="66"/>
        <end position="89"/>
    </location>
</feature>
<evidence type="ECO:0008006" key="4">
    <source>
        <dbReference type="Google" id="ProtNLM"/>
    </source>
</evidence>
<protein>
    <recommendedName>
        <fullName evidence="4">Glycosyltransferase RgtA/B/C/D-like domain-containing protein</fullName>
    </recommendedName>
</protein>
<accession>A0A2M8F4N4</accession>
<feature type="transmembrane region" description="Helical" evidence="1">
    <location>
        <begin position="12"/>
        <end position="33"/>
    </location>
</feature>
<keyword evidence="1" id="KW-1133">Transmembrane helix</keyword>
<dbReference type="EMBL" id="PFSC01000005">
    <property type="protein sequence ID" value="PJC34210.1"/>
    <property type="molecule type" value="Genomic_DNA"/>
</dbReference>
<dbReference type="AlphaFoldDB" id="A0A2M8F4N4"/>
<feature type="transmembrane region" description="Helical" evidence="1">
    <location>
        <begin position="154"/>
        <end position="172"/>
    </location>
</feature>
<proteinExistence type="predicted"/>
<dbReference type="Proteomes" id="UP000231383">
    <property type="component" value="Unassembled WGS sequence"/>
</dbReference>